<organism evidence="1 2">
    <name type="scientific">Penicillium thymicola</name>
    <dbReference type="NCBI Taxonomy" id="293382"/>
    <lineage>
        <taxon>Eukaryota</taxon>
        <taxon>Fungi</taxon>
        <taxon>Dikarya</taxon>
        <taxon>Ascomycota</taxon>
        <taxon>Pezizomycotina</taxon>
        <taxon>Eurotiomycetes</taxon>
        <taxon>Eurotiomycetidae</taxon>
        <taxon>Eurotiales</taxon>
        <taxon>Aspergillaceae</taxon>
        <taxon>Penicillium</taxon>
    </lineage>
</organism>
<reference evidence="1" key="2">
    <citation type="journal article" date="2016" name="Fungal Biol.">
        <title>Ochratoxin A production by Penicillium thymicola.</title>
        <authorList>
            <person name="Nguyen H.D.T."/>
            <person name="McMullin D.R."/>
            <person name="Ponomareva E."/>
            <person name="Riley R."/>
            <person name="Pomraning K.R."/>
            <person name="Baker S.E."/>
            <person name="Seifert K.A."/>
        </authorList>
    </citation>
    <scope>NUCLEOTIDE SEQUENCE</scope>
    <source>
        <strain evidence="1">DAOM 180753</strain>
    </source>
</reference>
<protein>
    <submittedName>
        <fullName evidence="1">Uncharacterized protein</fullName>
    </submittedName>
</protein>
<comment type="caution">
    <text evidence="1">The sequence shown here is derived from an EMBL/GenBank/DDBJ whole genome shotgun (WGS) entry which is preliminary data.</text>
</comment>
<dbReference type="AlphaFoldDB" id="A0AAI9TEB5"/>
<dbReference type="EMBL" id="LACB01000246">
    <property type="protein sequence ID" value="KAJ9485797.1"/>
    <property type="molecule type" value="Genomic_DNA"/>
</dbReference>
<gene>
    <name evidence="1" type="ORF">VN97_g7571</name>
</gene>
<dbReference type="Proteomes" id="UP001227192">
    <property type="component" value="Unassembled WGS sequence"/>
</dbReference>
<evidence type="ECO:0000313" key="2">
    <source>
        <dbReference type="Proteomes" id="UP001227192"/>
    </source>
</evidence>
<accession>A0AAI9TEB5</accession>
<proteinExistence type="predicted"/>
<keyword evidence="2" id="KW-1185">Reference proteome</keyword>
<sequence length="68" mass="7469">MLGQAGIGIEHTPYNLLTYDVEVAGTPPMGGCCSGPPGRRLQIQRHTCHSAPRGAEQRRKSIPRWILM</sequence>
<evidence type="ECO:0000313" key="1">
    <source>
        <dbReference type="EMBL" id="KAJ9485797.1"/>
    </source>
</evidence>
<reference evidence="1" key="1">
    <citation type="submission" date="2015-06" db="EMBL/GenBank/DDBJ databases">
        <authorList>
            <person name="Nguyen H."/>
        </authorList>
    </citation>
    <scope>NUCLEOTIDE SEQUENCE</scope>
    <source>
        <strain evidence="1">DAOM 180753</strain>
    </source>
</reference>
<name>A0AAI9TEB5_PENTH</name>